<dbReference type="AlphaFoldDB" id="A0A1J5NDB9"/>
<evidence type="ECO:0000313" key="10">
    <source>
        <dbReference type="Proteomes" id="UP000181901"/>
    </source>
</evidence>
<evidence type="ECO:0000256" key="1">
    <source>
        <dbReference type="ARBA" id="ARBA00005636"/>
    </source>
</evidence>
<comment type="similarity">
    <text evidence="1 5">Belongs to the universal ribosomal protein uL2 family.</text>
</comment>
<dbReference type="InterPro" id="IPR002171">
    <property type="entry name" value="Ribosomal_uL2"/>
</dbReference>
<dbReference type="InterPro" id="IPR022671">
    <property type="entry name" value="Ribosomal_uL2_CS"/>
</dbReference>
<evidence type="ECO:0000256" key="3">
    <source>
        <dbReference type="ARBA" id="ARBA00023274"/>
    </source>
</evidence>
<dbReference type="HAMAP" id="MF_01320_B">
    <property type="entry name" value="Ribosomal_uL2_B"/>
    <property type="match status" value="1"/>
</dbReference>
<keyword evidence="10" id="KW-1185">Reference proteome</keyword>
<protein>
    <recommendedName>
        <fullName evidence="4 5">Large ribosomal subunit protein uL2</fullName>
    </recommendedName>
</protein>
<dbReference type="Pfam" id="PF03947">
    <property type="entry name" value="Ribosomal_L2_C"/>
    <property type="match status" value="1"/>
</dbReference>
<keyword evidence="5" id="KW-0699">rRNA-binding</keyword>
<dbReference type="Pfam" id="PF00181">
    <property type="entry name" value="Ribosomal_L2_N"/>
    <property type="match status" value="1"/>
</dbReference>
<dbReference type="SUPFAM" id="SSF50249">
    <property type="entry name" value="Nucleic acid-binding proteins"/>
    <property type="match status" value="1"/>
</dbReference>
<gene>
    <name evidence="5 9" type="primary">rplB</name>
    <name evidence="9" type="ORF">BerOc1_03181</name>
</gene>
<reference evidence="9 10" key="1">
    <citation type="submission" date="2015-09" db="EMBL/GenBank/DDBJ databases">
        <title>Genome of Desulfovibrio dechloracetivorans BerOc1, a mercury methylating strain isolated from highly hydrocarbons and metals contaminated coastal sediments.</title>
        <authorList>
            <person name="Goni Urriza M."/>
            <person name="Gassie C."/>
            <person name="Bouchez O."/>
            <person name="Klopp C."/>
            <person name="Ranchou-Peyruse A."/>
            <person name="Remy G."/>
        </authorList>
    </citation>
    <scope>NUCLEOTIDE SEQUENCE [LARGE SCALE GENOMIC DNA]</scope>
    <source>
        <strain evidence="9 10">BerOc1</strain>
    </source>
</reference>
<keyword evidence="5" id="KW-0694">RNA-binding</keyword>
<dbReference type="FunFam" id="4.10.950.10:FF:000001">
    <property type="entry name" value="50S ribosomal protein L2"/>
    <property type="match status" value="1"/>
</dbReference>
<feature type="compositionally biased region" description="Basic residues" evidence="6">
    <location>
        <begin position="256"/>
        <end position="276"/>
    </location>
</feature>
<accession>A0A1J5NDB9</accession>
<evidence type="ECO:0000259" key="7">
    <source>
        <dbReference type="SMART" id="SM01382"/>
    </source>
</evidence>
<dbReference type="PIRSF" id="PIRSF002158">
    <property type="entry name" value="Ribosomal_L2"/>
    <property type="match status" value="1"/>
</dbReference>
<feature type="region of interest" description="Disordered" evidence="6">
    <location>
        <begin position="224"/>
        <end position="276"/>
    </location>
</feature>
<dbReference type="EMBL" id="LKAQ01000004">
    <property type="protein sequence ID" value="OIQ51231.1"/>
    <property type="molecule type" value="Genomic_DNA"/>
</dbReference>
<dbReference type="SMART" id="SM01383">
    <property type="entry name" value="Ribosomal_L2"/>
    <property type="match status" value="1"/>
</dbReference>
<organism evidence="9 10">
    <name type="scientific">Pseudodesulfovibrio hydrargyri</name>
    <dbReference type="NCBI Taxonomy" id="2125990"/>
    <lineage>
        <taxon>Bacteria</taxon>
        <taxon>Pseudomonadati</taxon>
        <taxon>Thermodesulfobacteriota</taxon>
        <taxon>Desulfovibrionia</taxon>
        <taxon>Desulfovibrionales</taxon>
        <taxon>Desulfovibrionaceae</taxon>
    </lineage>
</organism>
<dbReference type="InterPro" id="IPR022666">
    <property type="entry name" value="Ribosomal_uL2_RNA-bd_dom"/>
</dbReference>
<dbReference type="InterPro" id="IPR022669">
    <property type="entry name" value="Ribosomal_uL2_C"/>
</dbReference>
<dbReference type="GO" id="GO:0016740">
    <property type="term" value="F:transferase activity"/>
    <property type="evidence" value="ECO:0007669"/>
    <property type="project" value="InterPro"/>
</dbReference>
<keyword evidence="2 5" id="KW-0689">Ribosomal protein</keyword>
<dbReference type="Gene3D" id="2.40.50.140">
    <property type="entry name" value="Nucleic acid-binding proteins"/>
    <property type="match status" value="1"/>
</dbReference>
<name>A0A1J5NDB9_9BACT</name>
<comment type="subunit">
    <text evidence="5">Part of the 50S ribosomal subunit. Forms a bridge to the 30S subunit in the 70S ribosome.</text>
</comment>
<dbReference type="InterPro" id="IPR012340">
    <property type="entry name" value="NA-bd_OB-fold"/>
</dbReference>
<dbReference type="FunFam" id="2.40.50.140:FF:000003">
    <property type="entry name" value="50S ribosomal protein L2"/>
    <property type="match status" value="1"/>
</dbReference>
<dbReference type="GO" id="GO:0002181">
    <property type="term" value="P:cytoplasmic translation"/>
    <property type="evidence" value="ECO:0007669"/>
    <property type="project" value="TreeGrafter"/>
</dbReference>
<dbReference type="GO" id="GO:0003735">
    <property type="term" value="F:structural constituent of ribosome"/>
    <property type="evidence" value="ECO:0007669"/>
    <property type="project" value="InterPro"/>
</dbReference>
<evidence type="ECO:0000259" key="8">
    <source>
        <dbReference type="SMART" id="SM01383"/>
    </source>
</evidence>
<dbReference type="InterPro" id="IPR008991">
    <property type="entry name" value="Translation_prot_SH3-like_sf"/>
</dbReference>
<dbReference type="PANTHER" id="PTHR13691:SF5">
    <property type="entry name" value="LARGE RIBOSOMAL SUBUNIT PROTEIN UL2M"/>
    <property type="match status" value="1"/>
</dbReference>
<dbReference type="InterPro" id="IPR014722">
    <property type="entry name" value="Rib_uL2_dom2"/>
</dbReference>
<feature type="domain" description="Large ribosomal subunit protein uL2 RNA-binding" evidence="8">
    <location>
        <begin position="42"/>
        <end position="118"/>
    </location>
</feature>
<keyword evidence="3 5" id="KW-0687">Ribonucleoprotein</keyword>
<feature type="domain" description="Large ribosomal subunit protein uL2 C-terminal" evidence="7">
    <location>
        <begin position="124"/>
        <end position="252"/>
    </location>
</feature>
<dbReference type="Gene3D" id="4.10.950.10">
    <property type="entry name" value="Ribosomal protein L2, domain 3"/>
    <property type="match status" value="1"/>
</dbReference>
<dbReference type="Gene3D" id="2.30.30.30">
    <property type="match status" value="1"/>
</dbReference>
<dbReference type="OrthoDB" id="9778722at2"/>
<dbReference type="NCBIfam" id="TIGR01171">
    <property type="entry name" value="rplB_bact"/>
    <property type="match status" value="1"/>
</dbReference>
<evidence type="ECO:0000256" key="2">
    <source>
        <dbReference type="ARBA" id="ARBA00022980"/>
    </source>
</evidence>
<evidence type="ECO:0000256" key="6">
    <source>
        <dbReference type="SAM" id="MobiDB-lite"/>
    </source>
</evidence>
<dbReference type="InterPro" id="IPR005880">
    <property type="entry name" value="Ribosomal_uL2_bac/org-type"/>
</dbReference>
<proteinExistence type="inferred from homology"/>
<dbReference type="PROSITE" id="PS00467">
    <property type="entry name" value="RIBOSOMAL_L2"/>
    <property type="match status" value="1"/>
</dbReference>
<dbReference type="GO" id="GO:0019843">
    <property type="term" value="F:rRNA binding"/>
    <property type="evidence" value="ECO:0007669"/>
    <property type="project" value="UniProtKB-UniRule"/>
</dbReference>
<dbReference type="FunFam" id="2.30.30.30:FF:000001">
    <property type="entry name" value="50S ribosomal protein L2"/>
    <property type="match status" value="1"/>
</dbReference>
<dbReference type="SUPFAM" id="SSF50104">
    <property type="entry name" value="Translation proteins SH3-like domain"/>
    <property type="match status" value="1"/>
</dbReference>
<dbReference type="InterPro" id="IPR014726">
    <property type="entry name" value="Ribosomal_uL2_dom3"/>
</dbReference>
<evidence type="ECO:0000313" key="9">
    <source>
        <dbReference type="EMBL" id="OIQ51231.1"/>
    </source>
</evidence>
<dbReference type="GO" id="GO:0015934">
    <property type="term" value="C:large ribosomal subunit"/>
    <property type="evidence" value="ECO:0007669"/>
    <property type="project" value="InterPro"/>
</dbReference>
<comment type="caution">
    <text evidence="9">The sequence shown here is derived from an EMBL/GenBank/DDBJ whole genome shotgun (WGS) entry which is preliminary data.</text>
</comment>
<sequence length="276" mass="30036">MATRKLKPTSPGRRFQTISDFAEITRTTPEKSLTKGLTKKAGRNNNGRVTMRRRGGGNKSLYRLIDFKRNKLGVPAKVAEIEYDPNRSARIALLHYADGEKRYILAPVGLNQGDVITAGEGADIKPGNAMALIQIPTGTVVHNIELYPGKGGQFCRAAGTYAQLIAKEGKYALLRMPSGEVRKVLATCCATIGQVGNIHHENIKIGKAGRNRWLGRRPKVRGVAMNPIDHPLGGGEGRSSGGRHPVSPWGTPAKGYKTRNKKKASSKLIVKRRGQK</sequence>
<evidence type="ECO:0000256" key="5">
    <source>
        <dbReference type="HAMAP-Rule" id="MF_01320"/>
    </source>
</evidence>
<comment type="function">
    <text evidence="5">One of the primary rRNA binding proteins. Required for association of the 30S and 50S subunits to form the 70S ribosome, for tRNA binding and peptide bond formation. It has been suggested to have peptidyltransferase activity; this is somewhat controversial. Makes several contacts with the 16S rRNA in the 70S ribosome.</text>
</comment>
<dbReference type="SMART" id="SM01382">
    <property type="entry name" value="Ribosomal_L2_C"/>
    <property type="match status" value="1"/>
</dbReference>
<evidence type="ECO:0000256" key="4">
    <source>
        <dbReference type="ARBA" id="ARBA00035242"/>
    </source>
</evidence>
<dbReference type="PANTHER" id="PTHR13691">
    <property type="entry name" value="RIBOSOMAL PROTEIN L2"/>
    <property type="match status" value="1"/>
</dbReference>
<dbReference type="Proteomes" id="UP000181901">
    <property type="component" value="Unassembled WGS sequence"/>
</dbReference>
<dbReference type="RefSeq" id="WP_071546615.1">
    <property type="nucleotide sequence ID" value="NZ_LKAQ01000004.1"/>
</dbReference>